<protein>
    <submittedName>
        <fullName evidence="2">Uncharacterized protein</fullName>
    </submittedName>
</protein>
<name>A0A4R7NYR0_9GAMM</name>
<evidence type="ECO:0000313" key="2">
    <source>
        <dbReference type="EMBL" id="TDU25670.1"/>
    </source>
</evidence>
<dbReference type="Proteomes" id="UP000295341">
    <property type="component" value="Unassembled WGS sequence"/>
</dbReference>
<gene>
    <name evidence="2" type="ORF">DFR24_4115</name>
</gene>
<comment type="caution">
    <text evidence="2">The sequence shown here is derived from an EMBL/GenBank/DDBJ whole genome shotgun (WGS) entry which is preliminary data.</text>
</comment>
<dbReference type="AlphaFoldDB" id="A0A4R7NYR0"/>
<dbReference type="RefSeq" id="WP_162851345.1">
    <property type="nucleotide sequence ID" value="NZ_MWIN01000041.1"/>
</dbReference>
<evidence type="ECO:0000313" key="3">
    <source>
        <dbReference type="Proteomes" id="UP000295341"/>
    </source>
</evidence>
<feature type="transmembrane region" description="Helical" evidence="1">
    <location>
        <begin position="7"/>
        <end position="26"/>
    </location>
</feature>
<reference evidence="2 3" key="1">
    <citation type="submission" date="2019-03" db="EMBL/GenBank/DDBJ databases">
        <title>Genomic Encyclopedia of Type Strains, Phase IV (KMG-IV): sequencing the most valuable type-strain genomes for metagenomic binning, comparative biology and taxonomic classification.</title>
        <authorList>
            <person name="Goeker M."/>
        </authorList>
    </citation>
    <scope>NUCLEOTIDE SEQUENCE [LARGE SCALE GENOMIC DNA]</scope>
    <source>
        <strain evidence="2 3">DSM 26377</strain>
    </source>
</reference>
<evidence type="ECO:0000256" key="1">
    <source>
        <dbReference type="SAM" id="Phobius"/>
    </source>
</evidence>
<keyword evidence="1" id="KW-1133">Transmembrane helix</keyword>
<accession>A0A4R7NYR0</accession>
<keyword evidence="3" id="KW-1185">Reference proteome</keyword>
<dbReference type="EMBL" id="SOBT01000011">
    <property type="protein sequence ID" value="TDU25670.1"/>
    <property type="molecule type" value="Genomic_DNA"/>
</dbReference>
<sequence length="53" mass="5720">MRVLVKTLLAVALLLAALMLVFFGWLCVIANIGIAIGLISVLYFPLFTLSSPL</sequence>
<proteinExistence type="predicted"/>
<organism evidence="2 3">
    <name type="scientific">Panacagrimonas perspica</name>
    <dbReference type="NCBI Taxonomy" id="381431"/>
    <lineage>
        <taxon>Bacteria</taxon>
        <taxon>Pseudomonadati</taxon>
        <taxon>Pseudomonadota</taxon>
        <taxon>Gammaproteobacteria</taxon>
        <taxon>Nevskiales</taxon>
        <taxon>Nevskiaceae</taxon>
        <taxon>Panacagrimonas</taxon>
    </lineage>
</organism>
<keyword evidence="1" id="KW-0812">Transmembrane</keyword>
<keyword evidence="1" id="KW-0472">Membrane</keyword>